<dbReference type="EMBL" id="MCAQ01000001">
    <property type="protein sequence ID" value="RKF42596.1"/>
    <property type="molecule type" value="Genomic_DNA"/>
</dbReference>
<reference evidence="1 2" key="1">
    <citation type="submission" date="2016-07" db="EMBL/GenBank/DDBJ databases">
        <title>Genome analysis of Sphingobacterium siyangense T12B17.</title>
        <authorList>
            <person name="Xu D."/>
            <person name="Su Y."/>
            <person name="Zheng S."/>
        </authorList>
    </citation>
    <scope>NUCLEOTIDE SEQUENCE [LARGE SCALE GENOMIC DNA]</scope>
    <source>
        <strain evidence="1 2">T12B17</strain>
    </source>
</reference>
<sequence length="106" mass="12305">MEDLQNKDKSIKVIWNTIVSVFGIDYFEIVDFWDGDNFALGILRGDKLIYVSTWDMNNESSAEILCYVEFERENGNNDIPYTLIKKIQKISVNELVKEICVFLKTG</sequence>
<evidence type="ECO:0000313" key="1">
    <source>
        <dbReference type="EMBL" id="RKF42596.1"/>
    </source>
</evidence>
<dbReference type="Proteomes" id="UP000286402">
    <property type="component" value="Unassembled WGS sequence"/>
</dbReference>
<dbReference type="RefSeq" id="WP_120332887.1">
    <property type="nucleotide sequence ID" value="NZ_MCAQ01000001.1"/>
</dbReference>
<proteinExistence type="predicted"/>
<evidence type="ECO:0000313" key="2">
    <source>
        <dbReference type="Proteomes" id="UP000286402"/>
    </source>
</evidence>
<dbReference type="AlphaFoldDB" id="A0A420GBP5"/>
<name>A0A420GBP5_9SPHI</name>
<accession>A0A420GBP5</accession>
<keyword evidence="2" id="KW-1185">Reference proteome</keyword>
<organism evidence="1 2">
    <name type="scientific">Sphingobacterium siyangense</name>
    <dbReference type="NCBI Taxonomy" id="459529"/>
    <lineage>
        <taxon>Bacteria</taxon>
        <taxon>Pseudomonadati</taxon>
        <taxon>Bacteroidota</taxon>
        <taxon>Sphingobacteriia</taxon>
        <taxon>Sphingobacteriales</taxon>
        <taxon>Sphingobacteriaceae</taxon>
        <taxon>Sphingobacterium</taxon>
    </lineage>
</organism>
<gene>
    <name evidence="1" type="ORF">BCY89_03760</name>
</gene>
<protein>
    <submittedName>
        <fullName evidence="1">Uncharacterized protein</fullName>
    </submittedName>
</protein>
<comment type="caution">
    <text evidence="1">The sequence shown here is derived from an EMBL/GenBank/DDBJ whole genome shotgun (WGS) entry which is preliminary data.</text>
</comment>